<gene>
    <name evidence="1" type="ORF">MPL3356_280087</name>
</gene>
<name>A0A090DQ61_MESPL</name>
<evidence type="ECO:0000313" key="1">
    <source>
        <dbReference type="EMBL" id="CDX18673.1"/>
    </source>
</evidence>
<sequence length="73" mass="8387">MRPCVKRFTFALREGRLDTCRYWRPELLSGLDKSGPDSTRRQLLSDPPTARLTIGGLLFGAIRVWAQARSMRH</sequence>
<dbReference type="EMBL" id="CCMZ01000021">
    <property type="protein sequence ID" value="CDX18673.1"/>
    <property type="molecule type" value="Genomic_DNA"/>
</dbReference>
<evidence type="ECO:0000313" key="2">
    <source>
        <dbReference type="Proteomes" id="UP000045285"/>
    </source>
</evidence>
<keyword evidence="2" id="KW-1185">Reference proteome</keyword>
<organism evidence="1 2">
    <name type="scientific">Mesorhizobium plurifarium</name>
    <dbReference type="NCBI Taxonomy" id="69974"/>
    <lineage>
        <taxon>Bacteria</taxon>
        <taxon>Pseudomonadati</taxon>
        <taxon>Pseudomonadota</taxon>
        <taxon>Alphaproteobacteria</taxon>
        <taxon>Hyphomicrobiales</taxon>
        <taxon>Phyllobacteriaceae</taxon>
        <taxon>Mesorhizobium</taxon>
    </lineage>
</organism>
<proteinExistence type="predicted"/>
<reference evidence="2" key="1">
    <citation type="submission" date="2014-08" db="EMBL/GenBank/DDBJ databases">
        <authorList>
            <person name="Moulin L."/>
        </authorList>
    </citation>
    <scope>NUCLEOTIDE SEQUENCE [LARGE SCALE GENOMIC DNA]</scope>
</reference>
<protein>
    <submittedName>
        <fullName evidence="1">Uncharacterized protein</fullName>
    </submittedName>
</protein>
<accession>A0A090DQ61</accession>
<dbReference type="AlphaFoldDB" id="A0A090DQ61"/>
<dbReference type="Proteomes" id="UP000045285">
    <property type="component" value="Unassembled WGS sequence"/>
</dbReference>